<evidence type="ECO:0000313" key="2">
    <source>
        <dbReference type="EMBL" id="KAG7342454.1"/>
    </source>
</evidence>
<feature type="region of interest" description="Disordered" evidence="1">
    <location>
        <begin position="84"/>
        <end position="107"/>
    </location>
</feature>
<proteinExistence type="predicted"/>
<reference evidence="2" key="1">
    <citation type="journal article" date="2021" name="Sci. Rep.">
        <title>Diploid genomic architecture of Nitzschia inconspicua, an elite biomass production diatom.</title>
        <authorList>
            <person name="Oliver A."/>
            <person name="Podell S."/>
            <person name="Pinowska A."/>
            <person name="Traller J.C."/>
            <person name="Smith S.R."/>
            <person name="McClure R."/>
            <person name="Beliaev A."/>
            <person name="Bohutskyi P."/>
            <person name="Hill E.A."/>
            <person name="Rabines A."/>
            <person name="Zheng H."/>
            <person name="Allen L.Z."/>
            <person name="Kuo A."/>
            <person name="Grigoriev I.V."/>
            <person name="Allen A.E."/>
            <person name="Hazlebeck D."/>
            <person name="Allen E.E."/>
        </authorList>
    </citation>
    <scope>NUCLEOTIDE SEQUENCE</scope>
    <source>
        <strain evidence="2">Hildebrandi</strain>
    </source>
</reference>
<keyword evidence="3" id="KW-1185">Reference proteome</keyword>
<dbReference type="Proteomes" id="UP000693970">
    <property type="component" value="Unassembled WGS sequence"/>
</dbReference>
<comment type="caution">
    <text evidence="2">The sequence shown here is derived from an EMBL/GenBank/DDBJ whole genome shotgun (WGS) entry which is preliminary data.</text>
</comment>
<reference evidence="2" key="2">
    <citation type="submission" date="2021-04" db="EMBL/GenBank/DDBJ databases">
        <authorList>
            <person name="Podell S."/>
        </authorList>
    </citation>
    <scope>NUCLEOTIDE SEQUENCE</scope>
    <source>
        <strain evidence="2">Hildebrandi</strain>
    </source>
</reference>
<name>A0A9K3KEV5_9STRA</name>
<feature type="compositionally biased region" description="Basic and acidic residues" evidence="1">
    <location>
        <begin position="22"/>
        <end position="36"/>
    </location>
</feature>
<accession>A0A9K3KEV5</accession>
<feature type="compositionally biased region" description="Pro residues" evidence="1">
    <location>
        <begin position="1"/>
        <end position="10"/>
    </location>
</feature>
<feature type="region of interest" description="Disordered" evidence="1">
    <location>
        <begin position="1"/>
        <end position="45"/>
    </location>
</feature>
<organism evidence="2 3">
    <name type="scientific">Nitzschia inconspicua</name>
    <dbReference type="NCBI Taxonomy" id="303405"/>
    <lineage>
        <taxon>Eukaryota</taxon>
        <taxon>Sar</taxon>
        <taxon>Stramenopiles</taxon>
        <taxon>Ochrophyta</taxon>
        <taxon>Bacillariophyta</taxon>
        <taxon>Bacillariophyceae</taxon>
        <taxon>Bacillariophycidae</taxon>
        <taxon>Bacillariales</taxon>
        <taxon>Bacillariaceae</taxon>
        <taxon>Nitzschia</taxon>
    </lineage>
</organism>
<sequence length="314" mass="35220">MPPLSNPPTPEVRLPQRNRHNLGSDRASDTAEDRPQVEQVQEPASDALSLLEKLRSITDGYPFSTEKMSMTTSIAPFPEAARVRTTERRMKADQLTDSKSREAGHSGTNAIAAPCRKHRGILKTNTTNTQKSKKKISFSSVADVRRIPNISSQNDPELACTIWYSRQQFRDMKERYELLLKLLHHKIVEPYDYGESREDESGSIIQNEDCCSIGLDACFGQGREIADALQLGGRAAVLLEQQKQVQDTCDDLIRSAYEEFAKHAEVVAQRRGLNHAEAAGDWAVQGLPVEYVEWLCTHLGHQQALNSLAPNRKR</sequence>
<dbReference type="AlphaFoldDB" id="A0A9K3KEV5"/>
<gene>
    <name evidence="2" type="ORF">IV203_007547</name>
</gene>
<feature type="compositionally biased region" description="Basic and acidic residues" evidence="1">
    <location>
        <begin position="84"/>
        <end position="104"/>
    </location>
</feature>
<protein>
    <submittedName>
        <fullName evidence="2">Uncharacterized protein</fullName>
    </submittedName>
</protein>
<evidence type="ECO:0000313" key="3">
    <source>
        <dbReference type="Proteomes" id="UP000693970"/>
    </source>
</evidence>
<evidence type="ECO:0000256" key="1">
    <source>
        <dbReference type="SAM" id="MobiDB-lite"/>
    </source>
</evidence>
<dbReference type="EMBL" id="JAGRRH010000025">
    <property type="protein sequence ID" value="KAG7342454.1"/>
    <property type="molecule type" value="Genomic_DNA"/>
</dbReference>